<feature type="transmembrane region" description="Helical" evidence="5">
    <location>
        <begin position="622"/>
        <end position="646"/>
    </location>
</feature>
<keyword evidence="4 5" id="KW-0472">Membrane</keyword>
<dbReference type="InterPro" id="IPR011990">
    <property type="entry name" value="TPR-like_helical_dom_sf"/>
</dbReference>
<keyword evidence="2 5" id="KW-0812">Transmembrane</keyword>
<feature type="transmembrane region" description="Helical" evidence="5">
    <location>
        <begin position="558"/>
        <end position="578"/>
    </location>
</feature>
<evidence type="ECO:0000256" key="1">
    <source>
        <dbReference type="ARBA" id="ARBA00004141"/>
    </source>
</evidence>
<reference evidence="7 8" key="1">
    <citation type="submission" date="2007-03" db="EMBL/GenBank/DDBJ databases">
        <authorList>
            <person name="Fulton L."/>
            <person name="Clifton S."/>
            <person name="Fulton B."/>
            <person name="Xu J."/>
            <person name="Minx P."/>
            <person name="Pepin K.H."/>
            <person name="Johnson M."/>
            <person name="Thiruvilangam P."/>
            <person name="Bhonagiri V."/>
            <person name="Nash W.E."/>
            <person name="Mardis E.R."/>
            <person name="Wilson R.K."/>
        </authorList>
    </citation>
    <scope>NUCLEOTIDE SEQUENCE [LARGE SCALE GENOMIC DNA]</scope>
    <source>
        <strain evidence="7 8">ATCC 27560</strain>
    </source>
</reference>
<feature type="transmembrane region" description="Helical" evidence="5">
    <location>
        <begin position="447"/>
        <end position="468"/>
    </location>
</feature>
<proteinExistence type="predicted"/>
<comment type="caution">
    <text evidence="7">The sequence shown here is derived from an EMBL/GenBank/DDBJ whole genome shotgun (WGS) entry which is preliminary data.</text>
</comment>
<comment type="subcellular location">
    <subcellularLocation>
        <location evidence="1">Membrane</location>
        <topology evidence="1">Multi-pass membrane protein</topology>
    </subcellularLocation>
</comment>
<evidence type="ECO:0000256" key="3">
    <source>
        <dbReference type="ARBA" id="ARBA00022989"/>
    </source>
</evidence>
<evidence type="ECO:0000256" key="2">
    <source>
        <dbReference type="ARBA" id="ARBA00022692"/>
    </source>
</evidence>
<dbReference type="Proteomes" id="UP000006000">
    <property type="component" value="Unassembled WGS sequence"/>
</dbReference>
<evidence type="ECO:0000259" key="6">
    <source>
        <dbReference type="Pfam" id="PF04893"/>
    </source>
</evidence>
<dbReference type="InterPro" id="IPR050952">
    <property type="entry name" value="TRIM-NHL_E3_ligases"/>
</dbReference>
<dbReference type="Pfam" id="PF04893">
    <property type="entry name" value="Yip1"/>
    <property type="match status" value="1"/>
</dbReference>
<accession>A5Z7X7</accession>
<evidence type="ECO:0000256" key="4">
    <source>
        <dbReference type="ARBA" id="ARBA00023136"/>
    </source>
</evidence>
<organism evidence="7 8">
    <name type="scientific">Eubacterium ventriosum ATCC 27560</name>
    <dbReference type="NCBI Taxonomy" id="411463"/>
    <lineage>
        <taxon>Bacteria</taxon>
        <taxon>Bacillati</taxon>
        <taxon>Bacillota</taxon>
        <taxon>Clostridia</taxon>
        <taxon>Eubacteriales</taxon>
        <taxon>Eubacteriaceae</taxon>
        <taxon>Eubacterium</taxon>
    </lineage>
</organism>
<evidence type="ECO:0000256" key="5">
    <source>
        <dbReference type="SAM" id="Phobius"/>
    </source>
</evidence>
<feature type="transmembrane region" description="Helical" evidence="5">
    <location>
        <begin position="658"/>
        <end position="679"/>
    </location>
</feature>
<dbReference type="eggNOG" id="COG3391">
    <property type="taxonomic scope" value="Bacteria"/>
</dbReference>
<dbReference type="InterPro" id="IPR006977">
    <property type="entry name" value="Yip1_dom"/>
</dbReference>
<dbReference type="InterPro" id="IPR011042">
    <property type="entry name" value="6-blade_b-propeller_TolB-like"/>
</dbReference>
<dbReference type="PANTHER" id="PTHR24104:SF25">
    <property type="entry name" value="PROTEIN LIN-41"/>
    <property type="match status" value="1"/>
</dbReference>
<dbReference type="SUPFAM" id="SSF63829">
    <property type="entry name" value="Calcium-dependent phosphotriesterase"/>
    <property type="match status" value="1"/>
</dbReference>
<evidence type="ECO:0000313" key="8">
    <source>
        <dbReference type="Proteomes" id="UP000006000"/>
    </source>
</evidence>
<protein>
    <submittedName>
        <fullName evidence="7">Tetratricopeptide repeat protein</fullName>
    </submittedName>
</protein>
<dbReference type="AlphaFoldDB" id="A5Z7X7"/>
<dbReference type="EMBL" id="AAVL02000035">
    <property type="protein sequence ID" value="EDM51034.1"/>
    <property type="molecule type" value="Genomic_DNA"/>
</dbReference>
<evidence type="ECO:0000313" key="7">
    <source>
        <dbReference type="EMBL" id="EDM51034.1"/>
    </source>
</evidence>
<dbReference type="GO" id="GO:0016020">
    <property type="term" value="C:membrane"/>
    <property type="evidence" value="ECO:0007669"/>
    <property type="project" value="UniProtKB-SubCell"/>
</dbReference>
<dbReference type="Gene3D" id="1.25.40.10">
    <property type="entry name" value="Tetratricopeptide repeat domain"/>
    <property type="match status" value="1"/>
</dbReference>
<feature type="domain" description="Yip1" evidence="6">
    <location>
        <begin position="503"/>
        <end position="673"/>
    </location>
</feature>
<dbReference type="HOGENOM" id="CLU_024978_0_0_9"/>
<keyword evidence="3 5" id="KW-1133">Transmembrane helix</keyword>
<dbReference type="PANTHER" id="PTHR24104">
    <property type="entry name" value="E3 UBIQUITIN-PROTEIN LIGASE NHLRC1-RELATED"/>
    <property type="match status" value="1"/>
</dbReference>
<dbReference type="Gene3D" id="2.120.10.30">
    <property type="entry name" value="TolB, C-terminal domain"/>
    <property type="match status" value="1"/>
</dbReference>
<dbReference type="OrthoDB" id="9799230at2"/>
<reference evidence="7 8" key="2">
    <citation type="submission" date="2007-04" db="EMBL/GenBank/DDBJ databases">
        <title>Draft genome sequence of Eubacterium ventriosum (ATCC 27560).</title>
        <authorList>
            <person name="Sudarsanam P."/>
            <person name="Ley R."/>
            <person name="Guruge J."/>
            <person name="Turnbaugh P.J."/>
            <person name="Mahowald M."/>
            <person name="Liep D."/>
            <person name="Gordon J."/>
        </authorList>
    </citation>
    <scope>NUCLEOTIDE SEQUENCE [LARGE SCALE GENOMIC DNA]</scope>
    <source>
        <strain evidence="7 8">ATCC 27560</strain>
    </source>
</reference>
<feature type="transmembrane region" description="Helical" evidence="5">
    <location>
        <begin position="520"/>
        <end position="538"/>
    </location>
</feature>
<name>A5Z7X7_9FIRM</name>
<gene>
    <name evidence="7" type="ORF">EUBVEN_01817</name>
</gene>
<dbReference type="STRING" id="411463.EUBVEN_01817"/>
<feature type="transmembrane region" description="Helical" evidence="5">
    <location>
        <begin position="590"/>
        <end position="616"/>
    </location>
</feature>
<dbReference type="GO" id="GO:0008270">
    <property type="term" value="F:zinc ion binding"/>
    <property type="evidence" value="ECO:0007669"/>
    <property type="project" value="UniProtKB-KW"/>
</dbReference>
<dbReference type="SUPFAM" id="SSF48452">
    <property type="entry name" value="TPR-like"/>
    <property type="match status" value="1"/>
</dbReference>
<sequence length="699" mass="78651">MEKNMATKLRNIFLFIILISVILSGKTNIVSASEGTTYTYTISVDGDYIRTQEAYLASTVYMQRQGLVQPSDLFIYGKEIFIADTGNKRIVVYNKENGVARNITNDAFEGPSGLFVTDERMYIADPIAQAVFICDRQGNILTTISRPKDSPLMSKSAIFKPVNVVATDDSNIIVVGEGSYDGLMQFGDDGEFKGYFAANQRSLTLLERIQEMIYTREQKSQLQTRKPRAIQNIDLSARGLVYSVTQSAEVTYSWSKAETKTSNALKLHNMAGTNILSPNKFMDDEWNFVDVTAGPYGNVYALTQTGLIYEYDNSGNLLFSFGGRAVSNDRYGLFTSAAAIDLDEEGFVYVLDKERGFVQVFAPTEFAMLNHRAIYDLEKGNYVESKKIWQEILRLNGMSKIAHIGYGKSLLRQQQYAEALEHFKTANDRDNYSECFWEIRNVMINKYIVWVIAGLLIIFVISLIKGAVRPKKKKKQYNTHGIAEIPAKGIGRLKGDFKYMGTMLKHPIDAIYYLKIGKRGSLLSAGIMIIVTFIIYMADILGRGFIFNQNSLSTLSPMLLSAIFFIILGLFIGGNYMVSTINDGEGTIKNIFVSVAYSMVPYMIMAPIAIVLSYVLTQNEAFLITLVWYIGILWSAALVILSILNVHNYTFKQTVKNVLLTLFFAIVALILVAILYLVWDKFIEFIGEVISEVEYRVQI</sequence>